<feature type="compositionally biased region" description="Basic and acidic residues" evidence="1">
    <location>
        <begin position="477"/>
        <end position="505"/>
    </location>
</feature>
<dbReference type="AlphaFoldDB" id="I4YF83"/>
<organism evidence="2 3">
    <name type="scientific">Wallemia mellicola (strain ATCC MYA-4683 / CBS 633.66)</name>
    <name type="common">Wallemia sebi (CBS 633.66)</name>
    <dbReference type="NCBI Taxonomy" id="671144"/>
    <lineage>
        <taxon>Eukaryota</taxon>
        <taxon>Fungi</taxon>
        <taxon>Dikarya</taxon>
        <taxon>Basidiomycota</taxon>
        <taxon>Wallemiomycotina</taxon>
        <taxon>Wallemiomycetes</taxon>
        <taxon>Wallemiales</taxon>
        <taxon>Wallemiaceae</taxon>
        <taxon>Wallemia</taxon>
    </lineage>
</organism>
<feature type="non-terminal residue" evidence="2">
    <location>
        <position position="564"/>
    </location>
</feature>
<feature type="compositionally biased region" description="Polar residues" evidence="1">
    <location>
        <begin position="554"/>
        <end position="564"/>
    </location>
</feature>
<dbReference type="OrthoDB" id="9451547at2759"/>
<feature type="region of interest" description="Disordered" evidence="1">
    <location>
        <begin position="375"/>
        <end position="451"/>
    </location>
</feature>
<feature type="region of interest" description="Disordered" evidence="1">
    <location>
        <begin position="231"/>
        <end position="273"/>
    </location>
</feature>
<feature type="region of interest" description="Disordered" evidence="1">
    <location>
        <begin position="477"/>
        <end position="564"/>
    </location>
</feature>
<dbReference type="RefSeq" id="XP_006957291.1">
    <property type="nucleotide sequence ID" value="XM_006957229.1"/>
</dbReference>
<dbReference type="OMA" id="QLSWQHE"/>
<evidence type="ECO:0000313" key="3">
    <source>
        <dbReference type="Proteomes" id="UP000005242"/>
    </source>
</evidence>
<sequence>MSNEYQENNYTRIDLTRSYDKNINSLKRIMVHLPWWSHFFTILIILYCCERLYAKLSSISRESSYRLEQRRRYGIPDSDKRSFKQALAAANASRRQRVKDIQADEERQRLDEKEESSQWRMLGKSTGWNPHPSRYSPPALPGTLEESYEPVKYDYIPSTSSIYYPNNEELPSLFERDVENDRSVILDDLNSSNEHQDEVNQRTRKRSMDESSYIDQDTLIKRRRATSISTNLSNVSMNEESVDNDYSDDNDSRMSITPQNENRGRKRSFDDTSEVSVVRTRYKKAPKNSEEWTDMSGTTYKYDNGVKKRLETIKEWRSKYNMPKDSQHPDRNIKLRVYVEKWITDDDYELLLQKNELGWQPDEDELSSVNESSIYNPDEEVSQQSSNKLSSTNSRKSSSVYYMTRTPIKRHISNRSNGVSSITSSPPPLNESTLQSTSRLRVNKKKKSDLSLSTTFGDAEKEKRKEADLLKEIRNEKRIKKEKEQEEEQRRKDEAHKTTIKKEQPEGLEEQEVKSTTPTLNLGNLTSTNDKVPKSSGAMSNTDAKTDDKKVNLPSFSFGSTAGL</sequence>
<gene>
    <name evidence="2" type="ORF">WALSEDRAFT_56806</name>
</gene>
<feature type="compositionally biased region" description="Basic and acidic residues" evidence="1">
    <location>
        <begin position="98"/>
        <end position="117"/>
    </location>
</feature>
<dbReference type="HOGENOM" id="CLU_483658_0_0_1"/>
<feature type="region of interest" description="Disordered" evidence="1">
    <location>
        <begin position="90"/>
        <end position="142"/>
    </location>
</feature>
<dbReference type="STRING" id="671144.I4YF83"/>
<reference evidence="2 3" key="1">
    <citation type="journal article" date="2012" name="Fungal Genet. Biol.">
        <title>The genome of the xerotolerant mold Wallemia sebi reveals adaptations to osmotic stress and suggests cryptic sexual reproduction.</title>
        <authorList>
            <person name="Padamsee M."/>
            <person name="Kumar T.K.A."/>
            <person name="Riley R."/>
            <person name="Binder M."/>
            <person name="Boyd A."/>
            <person name="Calvo A.M."/>
            <person name="Furukawa K."/>
            <person name="Hesse C."/>
            <person name="Hohmann S."/>
            <person name="James T.Y."/>
            <person name="LaButti K."/>
            <person name="Lapidus A."/>
            <person name="Lindquist E."/>
            <person name="Lucas S."/>
            <person name="Miller K."/>
            <person name="Shantappa S."/>
            <person name="Grigoriev I.V."/>
            <person name="Hibbett D.S."/>
            <person name="McLaughlin D.J."/>
            <person name="Spatafora J.W."/>
            <person name="Aime M.C."/>
        </authorList>
    </citation>
    <scope>NUCLEOTIDE SEQUENCE [LARGE SCALE GENOMIC DNA]</scope>
    <source>
        <strain evidence="3">ATCC MYA-4683 / CBS 633.66</strain>
    </source>
</reference>
<dbReference type="EMBL" id="JH668227">
    <property type="protein sequence ID" value="EIM22625.1"/>
    <property type="molecule type" value="Genomic_DNA"/>
</dbReference>
<keyword evidence="3" id="KW-1185">Reference proteome</keyword>
<feature type="compositionally biased region" description="Basic and acidic residues" evidence="1">
    <location>
        <begin position="194"/>
        <end position="209"/>
    </location>
</feature>
<proteinExistence type="predicted"/>
<feature type="region of interest" description="Disordered" evidence="1">
    <location>
        <begin position="185"/>
        <end position="212"/>
    </location>
</feature>
<dbReference type="InParanoid" id="I4YF83"/>
<accession>I4YF83</accession>
<protein>
    <submittedName>
        <fullName evidence="2">Uncharacterized protein</fullName>
    </submittedName>
</protein>
<feature type="compositionally biased region" description="Polar residues" evidence="1">
    <location>
        <begin position="414"/>
        <end position="440"/>
    </location>
</feature>
<dbReference type="KEGG" id="wse:WALSEDRAFT_56806"/>
<feature type="compositionally biased region" description="Polar residues" evidence="1">
    <location>
        <begin position="514"/>
        <end position="530"/>
    </location>
</feature>
<dbReference type="GeneID" id="18472858"/>
<evidence type="ECO:0000256" key="1">
    <source>
        <dbReference type="SAM" id="MobiDB-lite"/>
    </source>
</evidence>
<dbReference type="eggNOG" id="ENOG502S8VV">
    <property type="taxonomic scope" value="Eukaryota"/>
</dbReference>
<name>I4YF83_WALMC</name>
<feature type="non-terminal residue" evidence="2">
    <location>
        <position position="1"/>
    </location>
</feature>
<dbReference type="Proteomes" id="UP000005242">
    <property type="component" value="Unassembled WGS sequence"/>
</dbReference>
<feature type="compositionally biased region" description="Low complexity" evidence="1">
    <location>
        <begin position="382"/>
        <end position="399"/>
    </location>
</feature>
<evidence type="ECO:0000313" key="2">
    <source>
        <dbReference type="EMBL" id="EIM22625.1"/>
    </source>
</evidence>
<feature type="compositionally biased region" description="Acidic residues" evidence="1">
    <location>
        <begin position="240"/>
        <end position="249"/>
    </location>
</feature>